<keyword evidence="7" id="KW-0539">Nucleus</keyword>
<evidence type="ECO:0000259" key="9">
    <source>
        <dbReference type="SMART" id="SM00976"/>
    </source>
</evidence>
<dbReference type="Pfam" id="PF02765">
    <property type="entry name" value="POT1"/>
    <property type="match status" value="1"/>
</dbReference>
<evidence type="ECO:0000256" key="2">
    <source>
        <dbReference type="ARBA" id="ARBA00004574"/>
    </source>
</evidence>
<keyword evidence="5" id="KW-0779">Telomere</keyword>
<organism evidence="10 11">
    <name type="scientific">Spirodela intermedia</name>
    <name type="common">Intermediate duckweed</name>
    <dbReference type="NCBI Taxonomy" id="51605"/>
    <lineage>
        <taxon>Eukaryota</taxon>
        <taxon>Viridiplantae</taxon>
        <taxon>Streptophyta</taxon>
        <taxon>Embryophyta</taxon>
        <taxon>Tracheophyta</taxon>
        <taxon>Spermatophyta</taxon>
        <taxon>Magnoliopsida</taxon>
        <taxon>Liliopsida</taxon>
        <taxon>Araceae</taxon>
        <taxon>Lemnoideae</taxon>
        <taxon>Spirodela</taxon>
    </lineage>
</organism>
<keyword evidence="6" id="KW-0238">DNA-binding</keyword>
<dbReference type="Gene3D" id="2.40.50.140">
    <property type="entry name" value="Nucleic acid-binding proteins"/>
    <property type="match status" value="2"/>
</dbReference>
<feature type="region of interest" description="Disordered" evidence="8">
    <location>
        <begin position="1"/>
        <end position="24"/>
    </location>
</feature>
<dbReference type="EMBL" id="LR746267">
    <property type="protein sequence ID" value="CAA7395507.1"/>
    <property type="molecule type" value="Genomic_DNA"/>
</dbReference>
<evidence type="ECO:0000256" key="7">
    <source>
        <dbReference type="ARBA" id="ARBA00023242"/>
    </source>
</evidence>
<feature type="domain" description="Telomeric single stranded DNA binding POT1/Cdc13" evidence="9">
    <location>
        <begin position="37"/>
        <end position="172"/>
    </location>
</feature>
<keyword evidence="4" id="KW-0158">Chromosome</keyword>
<comment type="subcellular location">
    <subcellularLocation>
        <location evidence="2">Chromosome</location>
        <location evidence="2">Telomere</location>
    </subcellularLocation>
    <subcellularLocation>
        <location evidence="1">Nucleus</location>
    </subcellularLocation>
</comment>
<dbReference type="Pfam" id="PF25507">
    <property type="entry name" value="OB_POT1A"/>
    <property type="match status" value="1"/>
</dbReference>
<dbReference type="SMART" id="SM00976">
    <property type="entry name" value="Telo_bind"/>
    <property type="match status" value="1"/>
</dbReference>
<name>A0A7I8KCI8_SPIIN</name>
<feature type="compositionally biased region" description="Low complexity" evidence="8">
    <location>
        <begin position="1"/>
        <end position="12"/>
    </location>
</feature>
<dbReference type="InterPro" id="IPR028389">
    <property type="entry name" value="POT1"/>
</dbReference>
<dbReference type="OrthoDB" id="2186770at2759"/>
<dbReference type="CDD" id="cd04497">
    <property type="entry name" value="hPOT1_OB1_like"/>
    <property type="match status" value="1"/>
</dbReference>
<dbReference type="GO" id="GO:0010521">
    <property type="term" value="F:telomerase inhibitor activity"/>
    <property type="evidence" value="ECO:0007669"/>
    <property type="project" value="TreeGrafter"/>
</dbReference>
<evidence type="ECO:0000256" key="1">
    <source>
        <dbReference type="ARBA" id="ARBA00004123"/>
    </source>
</evidence>
<evidence type="ECO:0000313" key="11">
    <source>
        <dbReference type="Proteomes" id="UP000663760"/>
    </source>
</evidence>
<sequence>MTSPAPAGSSFRPPSPPSPSMCEAPEAMAKREEDYVYLPLVDARKAVNMKVNLFAAVVEIGGATRSKGTDYFLKLRIADQSYTPPGLSVNFFSESETKLPHVMSSGDIICLHRVVIKIYDAEVYCAFHKKFSSFALFEGKGGSSFIPYQASHNFHAMRHDADFIKKLRTWLLDYQPDLGAKNYSLQLKEIKVGLEFDLICKVLHVCEIGEDSWMLFVWDGTDCPPMAIQTDLDSEVEQPTPLQLESSSLPVDVLRLFPHVGSVLRITAGKSFKEVRQLVFGSHWFKFRKITCANQSGVWKGMLQSLSKVSLLSDEDESVLLRERNYNERITSDLLRRPMSCFPRPSCVTETDYSHLVDATLMDSLTHPEVTHKCKCVVRVVAACPWRAENLLSSSRGQYRLRLTLEDPTARIHAYICEEDGVKFFGDDPSIEDLERKMSRLLGISREVGSADLGQGQPATPRDPPWVSVCLKSYCLDFDRPWESRKYRIFGTRLLD</sequence>
<dbReference type="Proteomes" id="UP000663760">
    <property type="component" value="Chromosome 4"/>
</dbReference>
<dbReference type="GO" id="GO:0098505">
    <property type="term" value="F:G-rich strand telomeric DNA binding"/>
    <property type="evidence" value="ECO:0007669"/>
    <property type="project" value="TreeGrafter"/>
</dbReference>
<dbReference type="GO" id="GO:0032210">
    <property type="term" value="P:regulation of telomere maintenance via telomerase"/>
    <property type="evidence" value="ECO:0007669"/>
    <property type="project" value="TreeGrafter"/>
</dbReference>
<dbReference type="InterPro" id="IPR012340">
    <property type="entry name" value="NA-bd_OB-fold"/>
</dbReference>
<evidence type="ECO:0000313" key="10">
    <source>
        <dbReference type="EMBL" id="CAA7395507.1"/>
    </source>
</evidence>
<accession>A0A7I8KCI8</accession>
<dbReference type="SUPFAM" id="SSF50249">
    <property type="entry name" value="Nucleic acid-binding proteins"/>
    <property type="match status" value="2"/>
</dbReference>
<evidence type="ECO:0000256" key="3">
    <source>
        <dbReference type="ARBA" id="ARBA00008442"/>
    </source>
</evidence>
<dbReference type="GO" id="GO:0000783">
    <property type="term" value="C:nuclear telomere cap complex"/>
    <property type="evidence" value="ECO:0007669"/>
    <property type="project" value="TreeGrafter"/>
</dbReference>
<proteinExistence type="inferred from homology"/>
<keyword evidence="11" id="KW-1185">Reference proteome</keyword>
<evidence type="ECO:0000256" key="5">
    <source>
        <dbReference type="ARBA" id="ARBA00022895"/>
    </source>
</evidence>
<dbReference type="PANTHER" id="PTHR14513:SF0">
    <property type="entry name" value="PROTECTION OF TELOMERES PROTEIN 1"/>
    <property type="match status" value="1"/>
</dbReference>
<dbReference type="FunFam" id="2.40.50.140:FF:000119">
    <property type="entry name" value="Protection of telomeres 1 homolog"/>
    <property type="match status" value="1"/>
</dbReference>
<dbReference type="InterPro" id="IPR011564">
    <property type="entry name" value="Telomer_end-bd_POT1/Cdc13"/>
</dbReference>
<evidence type="ECO:0000256" key="6">
    <source>
        <dbReference type="ARBA" id="ARBA00023125"/>
    </source>
</evidence>
<protein>
    <recommendedName>
        <fullName evidence="9">Telomeric single stranded DNA binding POT1/Cdc13 domain-containing protein</fullName>
    </recommendedName>
</protein>
<dbReference type="PANTHER" id="PTHR14513">
    <property type="entry name" value="PROTECTION OF TELOMERES 1"/>
    <property type="match status" value="1"/>
</dbReference>
<comment type="similarity">
    <text evidence="3">Belongs to the telombin family.</text>
</comment>
<reference evidence="10" key="1">
    <citation type="submission" date="2020-02" db="EMBL/GenBank/DDBJ databases">
        <authorList>
            <person name="Scholz U."/>
            <person name="Mascher M."/>
            <person name="Fiebig A."/>
        </authorList>
    </citation>
    <scope>NUCLEOTIDE SEQUENCE</scope>
</reference>
<dbReference type="AlphaFoldDB" id="A0A7I8KCI8"/>
<gene>
    <name evidence="10" type="ORF">SI8410_04006168</name>
</gene>
<evidence type="ECO:0000256" key="8">
    <source>
        <dbReference type="SAM" id="MobiDB-lite"/>
    </source>
</evidence>
<dbReference type="GO" id="GO:0016233">
    <property type="term" value="P:telomere capping"/>
    <property type="evidence" value="ECO:0007669"/>
    <property type="project" value="TreeGrafter"/>
</dbReference>
<dbReference type="InterPro" id="IPR057620">
    <property type="entry name" value="POT1A/B-like_OB"/>
</dbReference>
<evidence type="ECO:0000256" key="4">
    <source>
        <dbReference type="ARBA" id="ARBA00022454"/>
    </source>
</evidence>